<dbReference type="EMBL" id="QSIR01000004">
    <property type="protein sequence ID" value="RHD08046.1"/>
    <property type="molecule type" value="Genomic_DNA"/>
</dbReference>
<reference evidence="6" key="3">
    <citation type="submission" date="2021-10" db="EMBL/GenBank/DDBJ databases">
        <title>Collection of gut derived symbiotic bacterial strains cultured from healthy donors.</title>
        <authorList>
            <person name="Lin H."/>
            <person name="Littmann E."/>
            <person name="Claire K."/>
            <person name="Pamer E."/>
        </authorList>
    </citation>
    <scope>NUCLEOTIDE SEQUENCE</scope>
    <source>
        <strain evidence="6">MSK.23.18</strain>
    </source>
</reference>
<keyword evidence="1" id="KW-0805">Transcription regulation</keyword>
<evidence type="ECO:0000256" key="2">
    <source>
        <dbReference type="ARBA" id="ARBA00023125"/>
    </source>
</evidence>
<evidence type="ECO:0000259" key="5">
    <source>
        <dbReference type="PROSITE" id="PS50943"/>
    </source>
</evidence>
<evidence type="ECO:0000313" key="6">
    <source>
        <dbReference type="EMBL" id="MCB5621056.1"/>
    </source>
</evidence>
<evidence type="ECO:0000313" key="9">
    <source>
        <dbReference type="EMBL" id="RHD08046.1"/>
    </source>
</evidence>
<dbReference type="InterPro" id="IPR010982">
    <property type="entry name" value="Lambda_DNA-bd_dom_sf"/>
</dbReference>
<evidence type="ECO:0000313" key="10">
    <source>
        <dbReference type="Proteomes" id="UP000234891"/>
    </source>
</evidence>
<keyword evidence="3" id="KW-0804">Transcription</keyword>
<dbReference type="Proteomes" id="UP000284472">
    <property type="component" value="Unassembled WGS sequence"/>
</dbReference>
<reference evidence="7 10" key="1">
    <citation type="journal article" date="2017" name="Genome Med.">
        <title>A novel Ruminococcus gnavus clade enriched in inflammatory bowel disease patients.</title>
        <authorList>
            <person name="Hall A.B."/>
            <person name="Yassour M."/>
            <person name="Sauk J."/>
            <person name="Garner A."/>
            <person name="Jiang X."/>
            <person name="Arthur T."/>
            <person name="Lagoudas G.K."/>
            <person name="Vatanen T."/>
            <person name="Fornelos N."/>
            <person name="Wilson R."/>
            <person name="Bertha M."/>
            <person name="Cohen M."/>
            <person name="Garber J."/>
            <person name="Khalili H."/>
            <person name="Gevers D."/>
            <person name="Ananthakrishnan A.N."/>
            <person name="Kugathasan S."/>
            <person name="Lander E.S."/>
            <person name="Blainey P."/>
            <person name="Vlamakis H."/>
            <person name="Xavier R.J."/>
            <person name="Huttenhower C."/>
        </authorList>
    </citation>
    <scope>NUCLEOTIDE SEQUENCE [LARGE SCALE GENOMIC DNA]</scope>
    <source>
        <strain evidence="7 10">RJX1124</strain>
    </source>
</reference>
<dbReference type="InterPro" id="IPR046335">
    <property type="entry name" value="LacI/GalR-like_sensor"/>
</dbReference>
<dbReference type="Gene3D" id="3.40.50.2300">
    <property type="match status" value="2"/>
</dbReference>
<dbReference type="PROSITE" id="PS50943">
    <property type="entry name" value="HTH_CROC1"/>
    <property type="match status" value="1"/>
</dbReference>
<dbReference type="Pfam" id="PF00356">
    <property type="entry name" value="LacI"/>
    <property type="match status" value="1"/>
</dbReference>
<protein>
    <submittedName>
        <fullName evidence="7">LacI family transcriptional regulator</fullName>
    </submittedName>
</protein>
<dbReference type="PROSITE" id="PS50932">
    <property type="entry name" value="HTH_LACI_2"/>
    <property type="match status" value="1"/>
</dbReference>
<organism evidence="7 10">
    <name type="scientific">Mediterraneibacter gnavus</name>
    <name type="common">Ruminococcus gnavus</name>
    <dbReference type="NCBI Taxonomy" id="33038"/>
    <lineage>
        <taxon>Bacteria</taxon>
        <taxon>Bacillati</taxon>
        <taxon>Bacillota</taxon>
        <taxon>Clostridia</taxon>
        <taxon>Lachnospirales</taxon>
        <taxon>Lachnospiraceae</taxon>
        <taxon>Mediterraneibacter</taxon>
    </lineage>
</organism>
<evidence type="ECO:0000259" key="4">
    <source>
        <dbReference type="PROSITE" id="PS50932"/>
    </source>
</evidence>
<dbReference type="EMBL" id="JAJBOM010000051">
    <property type="protein sequence ID" value="MCB5621056.1"/>
    <property type="molecule type" value="Genomic_DNA"/>
</dbReference>
<dbReference type="SUPFAM" id="SSF47413">
    <property type="entry name" value="lambda repressor-like DNA-binding domains"/>
    <property type="match status" value="1"/>
</dbReference>
<dbReference type="EMBL" id="QSSX01000069">
    <property type="protein sequence ID" value="RGM17312.1"/>
    <property type="molecule type" value="Genomic_DNA"/>
</dbReference>
<proteinExistence type="predicted"/>
<reference evidence="11 12" key="2">
    <citation type="submission" date="2018-08" db="EMBL/GenBank/DDBJ databases">
        <title>A genome reference for cultivated species of the human gut microbiota.</title>
        <authorList>
            <person name="Zou Y."/>
            <person name="Xue W."/>
            <person name="Luo G."/>
        </authorList>
    </citation>
    <scope>NUCLEOTIDE SEQUENCE [LARGE SCALE GENOMIC DNA]</scope>
    <source>
        <strain evidence="9 12">AM32-6</strain>
        <strain evidence="8 11">TF01-20-2</strain>
    </source>
</reference>
<evidence type="ECO:0000313" key="11">
    <source>
        <dbReference type="Proteomes" id="UP000260808"/>
    </source>
</evidence>
<keyword evidence="2" id="KW-0238">DNA-binding</keyword>
<dbReference type="PROSITE" id="PS00356">
    <property type="entry name" value="HTH_LACI_1"/>
    <property type="match status" value="1"/>
</dbReference>
<dbReference type="CDD" id="cd01392">
    <property type="entry name" value="HTH_LacI"/>
    <property type="match status" value="1"/>
</dbReference>
<evidence type="ECO:0000313" key="8">
    <source>
        <dbReference type="EMBL" id="RGM17312.1"/>
    </source>
</evidence>
<dbReference type="EMBL" id="NIHS01000059">
    <property type="protein sequence ID" value="PLT68357.1"/>
    <property type="molecule type" value="Genomic_DNA"/>
</dbReference>
<dbReference type="CDD" id="cd06267">
    <property type="entry name" value="PBP1_LacI_sugar_binding-like"/>
    <property type="match status" value="1"/>
</dbReference>
<gene>
    <name evidence="7" type="ORF">CDL26_16185</name>
    <name evidence="9" type="ORF">DW812_04145</name>
    <name evidence="8" type="ORF">DXC31_16340</name>
    <name evidence="6" type="ORF">LIQ08_18250</name>
</gene>
<dbReference type="Gene3D" id="1.10.260.40">
    <property type="entry name" value="lambda repressor-like DNA-binding domains"/>
    <property type="match status" value="1"/>
</dbReference>
<evidence type="ECO:0000256" key="1">
    <source>
        <dbReference type="ARBA" id="ARBA00023015"/>
    </source>
</evidence>
<dbReference type="Proteomes" id="UP000234891">
    <property type="component" value="Unassembled WGS sequence"/>
</dbReference>
<dbReference type="GO" id="GO:0000976">
    <property type="term" value="F:transcription cis-regulatory region binding"/>
    <property type="evidence" value="ECO:0007669"/>
    <property type="project" value="TreeGrafter"/>
</dbReference>
<dbReference type="InterPro" id="IPR000843">
    <property type="entry name" value="HTH_LacI"/>
</dbReference>
<name>A0A2N5NZM8_MEDGN</name>
<dbReference type="InterPro" id="IPR028082">
    <property type="entry name" value="Peripla_BP_I"/>
</dbReference>
<dbReference type="PANTHER" id="PTHR30146:SF24">
    <property type="entry name" value="XYLOSE OPERON REGULATORY PROTEIN"/>
    <property type="match status" value="1"/>
</dbReference>
<evidence type="ECO:0000313" key="12">
    <source>
        <dbReference type="Proteomes" id="UP000284472"/>
    </source>
</evidence>
<accession>A0A2N5NZM8</accession>
<dbReference type="Pfam" id="PF13377">
    <property type="entry name" value="Peripla_BP_3"/>
    <property type="match status" value="1"/>
</dbReference>
<evidence type="ECO:0000256" key="3">
    <source>
        <dbReference type="ARBA" id="ARBA00023163"/>
    </source>
</evidence>
<feature type="domain" description="HTH lacI-type" evidence="4">
    <location>
        <begin position="2"/>
        <end position="57"/>
    </location>
</feature>
<feature type="domain" description="HTH cro/C1-type" evidence="5">
    <location>
        <begin position="3"/>
        <end position="47"/>
    </location>
</feature>
<dbReference type="AlphaFoldDB" id="A0A2N5NZM8"/>
<dbReference type="RefSeq" id="WP_101871617.1">
    <property type="nucleotide sequence ID" value="NZ_JAAIQY010000059.1"/>
</dbReference>
<dbReference type="Proteomes" id="UP000260808">
    <property type="component" value="Unassembled WGS sequence"/>
</dbReference>
<comment type="caution">
    <text evidence="7">The sequence shown here is derived from an EMBL/GenBank/DDBJ whole genome shotgun (WGS) entry which is preliminary data.</text>
</comment>
<dbReference type="PANTHER" id="PTHR30146">
    <property type="entry name" value="LACI-RELATED TRANSCRIPTIONAL REPRESSOR"/>
    <property type="match status" value="1"/>
</dbReference>
<dbReference type="InterPro" id="IPR001387">
    <property type="entry name" value="Cro/C1-type_HTH"/>
</dbReference>
<dbReference type="SUPFAM" id="SSF53822">
    <property type="entry name" value="Periplasmic binding protein-like I"/>
    <property type="match status" value="1"/>
</dbReference>
<evidence type="ECO:0000313" key="7">
    <source>
        <dbReference type="EMBL" id="PLT68357.1"/>
    </source>
</evidence>
<dbReference type="GO" id="GO:0003700">
    <property type="term" value="F:DNA-binding transcription factor activity"/>
    <property type="evidence" value="ECO:0007669"/>
    <property type="project" value="TreeGrafter"/>
</dbReference>
<dbReference type="SMART" id="SM00354">
    <property type="entry name" value="HTH_LACI"/>
    <property type="match status" value="1"/>
</dbReference>
<sequence>MTTIKEIAEMAGVSMTTVYNVLHGNVKKVSKANMEKIQALLDEYHYVPKMGLRALKNNSSKIIGVVIHTSRYYENTVISDTFYSHVIGALEESLRKEGYYMMLYAAEDLEEIFHMSLAWNVDGLIAITFKYHNYIKLKTLINKPIVAIDLIDKEAEDYVNVGLQDENGGYIMTKYLLEKGYEKIYVCARKNAGVDHERWIGYRKAWEEAGKSYLTNDFISLNETEQDRNKNYQMMMKFIGKKTALFFLSDMFAVEAIHYFQKQGVIIPDELGIAGFDGNILGKYCYPRLTTVYQDVTEKGKTAVKIMIDILENRLKSGLDVKQPVTLIKGNSV</sequence>
<dbReference type="Proteomes" id="UP001297370">
    <property type="component" value="Unassembled WGS sequence"/>
</dbReference>